<dbReference type="PRINTS" id="PR00237">
    <property type="entry name" value="GPCRRHODOPSN"/>
</dbReference>
<name>A0ABM4B598_HYDVU</name>
<feature type="transmembrane region" description="Helical" evidence="10">
    <location>
        <begin position="163"/>
        <end position="184"/>
    </location>
</feature>
<dbReference type="PROSITE" id="PS50262">
    <property type="entry name" value="G_PROTEIN_RECEP_F1_2"/>
    <property type="match status" value="1"/>
</dbReference>
<reference evidence="12 13" key="1">
    <citation type="submission" date="2025-05" db="UniProtKB">
        <authorList>
            <consortium name="RefSeq"/>
        </authorList>
    </citation>
    <scope>NUCLEOTIDE SEQUENCE [LARGE SCALE GENOMIC DNA]</scope>
</reference>
<dbReference type="PANTHER" id="PTHR24246:SF27">
    <property type="entry name" value="ADENOSINE RECEPTOR, ISOFORM A"/>
    <property type="match status" value="1"/>
</dbReference>
<dbReference type="CDD" id="cd00637">
    <property type="entry name" value="7tm_classA_rhodopsin-like"/>
    <property type="match status" value="1"/>
</dbReference>
<organism evidence="12 15">
    <name type="scientific">Hydra vulgaris</name>
    <name type="common">Hydra</name>
    <name type="synonym">Hydra attenuata</name>
    <dbReference type="NCBI Taxonomy" id="6087"/>
    <lineage>
        <taxon>Eukaryota</taxon>
        <taxon>Metazoa</taxon>
        <taxon>Cnidaria</taxon>
        <taxon>Hydrozoa</taxon>
        <taxon>Hydroidolina</taxon>
        <taxon>Anthoathecata</taxon>
        <taxon>Aplanulata</taxon>
        <taxon>Hydridae</taxon>
        <taxon>Hydra</taxon>
    </lineage>
</organism>
<evidence type="ECO:0000256" key="9">
    <source>
        <dbReference type="ARBA" id="ARBA00023224"/>
    </source>
</evidence>
<dbReference type="InterPro" id="IPR000276">
    <property type="entry name" value="GPCR_Rhodpsn"/>
</dbReference>
<feature type="domain" description="G-protein coupled receptors family 1 profile" evidence="11">
    <location>
        <begin position="62"/>
        <end position="352"/>
    </location>
</feature>
<keyword evidence="8" id="KW-0325">Glycoprotein</keyword>
<evidence type="ECO:0000313" key="15">
    <source>
        <dbReference type="RefSeq" id="XP_065644005.1"/>
    </source>
</evidence>
<evidence type="ECO:0000313" key="13">
    <source>
        <dbReference type="RefSeq" id="XP_065644003.1"/>
    </source>
</evidence>
<keyword evidence="12" id="KW-1185">Reference proteome</keyword>
<feature type="transmembrane region" description="Helical" evidence="10">
    <location>
        <begin position="295"/>
        <end position="314"/>
    </location>
</feature>
<evidence type="ECO:0000259" key="11">
    <source>
        <dbReference type="PROSITE" id="PS50262"/>
    </source>
</evidence>
<keyword evidence="2" id="KW-1003">Cell membrane</keyword>
<dbReference type="Pfam" id="PF00001">
    <property type="entry name" value="7tm_1"/>
    <property type="match status" value="1"/>
</dbReference>
<proteinExistence type="predicted"/>
<dbReference type="InterPro" id="IPR017452">
    <property type="entry name" value="GPCR_Rhodpsn_7TM"/>
</dbReference>
<feature type="transmembrane region" description="Helical" evidence="10">
    <location>
        <begin position="49"/>
        <end position="71"/>
    </location>
</feature>
<protein>
    <submittedName>
        <fullName evidence="13 14">Probable G-protein coupled receptor 45 isoform X2</fullName>
    </submittedName>
</protein>
<dbReference type="GeneID" id="105844213"/>
<dbReference type="RefSeq" id="XP_065644004.1">
    <property type="nucleotide sequence ID" value="XM_065787932.1"/>
</dbReference>
<dbReference type="PANTHER" id="PTHR24246">
    <property type="entry name" value="OLFACTORY RECEPTOR AND ADENOSINE RECEPTOR"/>
    <property type="match status" value="1"/>
</dbReference>
<evidence type="ECO:0000313" key="14">
    <source>
        <dbReference type="RefSeq" id="XP_065644004.1"/>
    </source>
</evidence>
<dbReference type="Proteomes" id="UP001652625">
    <property type="component" value="Chromosome 01"/>
</dbReference>
<evidence type="ECO:0000256" key="8">
    <source>
        <dbReference type="ARBA" id="ARBA00023180"/>
    </source>
</evidence>
<evidence type="ECO:0000256" key="4">
    <source>
        <dbReference type="ARBA" id="ARBA00022989"/>
    </source>
</evidence>
<keyword evidence="3 10" id="KW-0812">Transmembrane</keyword>
<evidence type="ECO:0000256" key="5">
    <source>
        <dbReference type="ARBA" id="ARBA00023040"/>
    </source>
</evidence>
<keyword evidence="9" id="KW-0807">Transducer</keyword>
<feature type="transmembrane region" description="Helical" evidence="10">
    <location>
        <begin position="83"/>
        <end position="104"/>
    </location>
</feature>
<dbReference type="SUPFAM" id="SSF81321">
    <property type="entry name" value="Family A G protein-coupled receptor-like"/>
    <property type="match status" value="1"/>
</dbReference>
<evidence type="ECO:0000256" key="3">
    <source>
        <dbReference type="ARBA" id="ARBA00022692"/>
    </source>
</evidence>
<keyword evidence="5" id="KW-0297">G-protein coupled receptor</keyword>
<feature type="transmembrane region" description="Helical" evidence="10">
    <location>
        <begin position="199"/>
        <end position="222"/>
    </location>
</feature>
<evidence type="ECO:0000256" key="7">
    <source>
        <dbReference type="ARBA" id="ARBA00023170"/>
    </source>
</evidence>
<sequence length="390" mass="45138">MRENLEVLFSDVIKKYCRLLTKGGQKNEKKIIGVLFQANFIMIDSSTAWFFSSLICVVFTIFNITTIFVILCTRNQRNKVKAYPILFFLAASALQGFVAFPLYIFKKIAYKEDVPTWLCDASRFTYMHTGHVLKISLLLVSFDRLFSIKNPFRYREVVSRTKMIALIIITWFVTVAVDAMPFYVKNKSDESCHYVPTRVWGFCVIVCYDLLPFGIMGINYMIIWCIAARLNLADNHIKEDLKHHIDRNCEINTNGSKIFIDSTETDKDTFKIHTDTRIKSKAELLLEMKATKTSLLLLLVYIVCWAPLGIFYMVDQFCGNSLSDKKAEKFETARAAIKILSSTSSLFAPIVYCWWNHEFFEAATTLLHKYGCKFFRQQIDRINLVQKPSL</sequence>
<evidence type="ECO:0000256" key="6">
    <source>
        <dbReference type="ARBA" id="ARBA00023136"/>
    </source>
</evidence>
<accession>A0ABM4B598</accession>
<keyword evidence="6 10" id="KW-0472">Membrane</keyword>
<keyword evidence="7 13" id="KW-0675">Receptor</keyword>
<gene>
    <name evidence="13 14 15" type="primary">LOC105844213</name>
</gene>
<feature type="transmembrane region" description="Helical" evidence="10">
    <location>
        <begin position="124"/>
        <end position="142"/>
    </location>
</feature>
<dbReference type="RefSeq" id="XP_065644003.1">
    <property type="nucleotide sequence ID" value="XM_065787931.1"/>
</dbReference>
<comment type="subcellular location">
    <subcellularLocation>
        <location evidence="1">Cell membrane</location>
        <topology evidence="1">Multi-pass membrane protein</topology>
    </subcellularLocation>
</comment>
<evidence type="ECO:0000256" key="2">
    <source>
        <dbReference type="ARBA" id="ARBA00022475"/>
    </source>
</evidence>
<evidence type="ECO:0000313" key="12">
    <source>
        <dbReference type="Proteomes" id="UP001652625"/>
    </source>
</evidence>
<keyword evidence="4 10" id="KW-1133">Transmembrane helix</keyword>
<evidence type="ECO:0000256" key="1">
    <source>
        <dbReference type="ARBA" id="ARBA00004651"/>
    </source>
</evidence>
<dbReference type="Gene3D" id="1.20.1070.10">
    <property type="entry name" value="Rhodopsin 7-helix transmembrane proteins"/>
    <property type="match status" value="1"/>
</dbReference>
<evidence type="ECO:0000256" key="10">
    <source>
        <dbReference type="SAM" id="Phobius"/>
    </source>
</evidence>
<dbReference type="RefSeq" id="XP_065644005.1">
    <property type="nucleotide sequence ID" value="XM_065787933.1"/>
</dbReference>